<dbReference type="InterPro" id="IPR036085">
    <property type="entry name" value="PAZ_dom_sf"/>
</dbReference>
<protein>
    <recommendedName>
        <fullName evidence="1">PAZ domain-containing protein</fullName>
    </recommendedName>
</protein>
<dbReference type="Pfam" id="PF02170">
    <property type="entry name" value="PAZ"/>
    <property type="match status" value="1"/>
</dbReference>
<feature type="domain" description="PAZ" evidence="1">
    <location>
        <begin position="268"/>
        <end position="374"/>
    </location>
</feature>
<dbReference type="InterPro" id="IPR003100">
    <property type="entry name" value="PAZ_dom"/>
</dbReference>
<organism evidence="2 3">
    <name type="scientific">Pristionchus mayeri</name>
    <dbReference type="NCBI Taxonomy" id="1317129"/>
    <lineage>
        <taxon>Eukaryota</taxon>
        <taxon>Metazoa</taxon>
        <taxon>Ecdysozoa</taxon>
        <taxon>Nematoda</taxon>
        <taxon>Chromadorea</taxon>
        <taxon>Rhabditida</taxon>
        <taxon>Rhabditina</taxon>
        <taxon>Diplogasteromorpha</taxon>
        <taxon>Diplogasteroidea</taxon>
        <taxon>Neodiplogasteridae</taxon>
        <taxon>Pristionchus</taxon>
    </lineage>
</organism>
<gene>
    <name evidence="2" type="ORF">PMAYCL1PPCAC_09903</name>
</gene>
<name>A0AAN5C6X0_9BILA</name>
<dbReference type="Proteomes" id="UP001328107">
    <property type="component" value="Unassembled WGS sequence"/>
</dbReference>
<evidence type="ECO:0000259" key="1">
    <source>
        <dbReference type="PROSITE" id="PS50821"/>
    </source>
</evidence>
<dbReference type="GO" id="GO:0003723">
    <property type="term" value="F:RNA binding"/>
    <property type="evidence" value="ECO:0007669"/>
    <property type="project" value="InterPro"/>
</dbReference>
<sequence length="574" mass="62780">MTATPAEEMAKMTIKTAVPAPPKLAKGKKGAPRKVVTNSFLASLKPNTPFFLHDCRIYAVFDRKGEEKLKEVTKQTRDDFLEQDRKSAAIQAYLAIRTTGALKGDTFYDRAALLITLQEIAECKAGGEFRTTLTSKTAPKLFALESIKEAKEVRIVIKKAADSYQVTSNDLASTNEATRKALLSVVNLATSQALFEKTEDFVVYGNGNAFLLEPEQHGFRTFDVGTADKYGGVGLTKGARFVEGAGGKPAAAVTVDVKKTAFHKDYEVVADKLRNNGCDGHPGEATQVIAGLKALVWYSGIPAKEQKARVITIGMVSNERVKDVVFSDANGKRATLPQYILAKYKTQIKNPNAFVIVDKYEQNKYSPECLRIAPNQRVKSENQQPAVIEKLIRESASLPAKRQGETATLAKCLDAGANNAAQLKRGVTVDTAKPIEIEGRVLDAVKLGTGAPAPLSVNGPWRQGRIAQAPLDRFSKWTVLHINNGADPDNLGATTAQSLVKYARDIGYNIQMALSVVSVRLEPNQEAQLEQIFEHETKNGSQFILVICNARIKNHGLIKLLEIKYDVVTEQYTN</sequence>
<evidence type="ECO:0000313" key="3">
    <source>
        <dbReference type="Proteomes" id="UP001328107"/>
    </source>
</evidence>
<accession>A0AAN5C6X0</accession>
<keyword evidence="3" id="KW-1185">Reference proteome</keyword>
<dbReference type="Gene3D" id="3.40.50.2300">
    <property type="match status" value="1"/>
</dbReference>
<reference evidence="3" key="1">
    <citation type="submission" date="2022-10" db="EMBL/GenBank/DDBJ databases">
        <title>Genome assembly of Pristionchus species.</title>
        <authorList>
            <person name="Yoshida K."/>
            <person name="Sommer R.J."/>
        </authorList>
    </citation>
    <scope>NUCLEOTIDE SEQUENCE [LARGE SCALE GENOMIC DNA]</scope>
    <source>
        <strain evidence="3">RS5460</strain>
    </source>
</reference>
<comment type="caution">
    <text evidence="2">The sequence shown here is derived from an EMBL/GenBank/DDBJ whole genome shotgun (WGS) entry which is preliminary data.</text>
</comment>
<dbReference type="PROSITE" id="PS50821">
    <property type="entry name" value="PAZ"/>
    <property type="match status" value="1"/>
</dbReference>
<dbReference type="AlphaFoldDB" id="A0AAN5C6X0"/>
<dbReference type="PANTHER" id="PTHR22891">
    <property type="entry name" value="EUKARYOTIC TRANSLATION INITIATION FACTOR 2C"/>
    <property type="match status" value="1"/>
</dbReference>
<proteinExistence type="predicted"/>
<dbReference type="EMBL" id="BTRK01000003">
    <property type="protein sequence ID" value="GMR39708.1"/>
    <property type="molecule type" value="Genomic_DNA"/>
</dbReference>
<dbReference type="SMART" id="SM00949">
    <property type="entry name" value="PAZ"/>
    <property type="match status" value="1"/>
</dbReference>
<dbReference type="SUPFAM" id="SSF101690">
    <property type="entry name" value="PAZ domain"/>
    <property type="match status" value="1"/>
</dbReference>
<evidence type="ECO:0000313" key="2">
    <source>
        <dbReference type="EMBL" id="GMR39708.1"/>
    </source>
</evidence>
<dbReference type="Gene3D" id="2.170.260.10">
    <property type="entry name" value="paz domain"/>
    <property type="match status" value="1"/>
</dbReference>